<evidence type="ECO:0000259" key="2">
    <source>
        <dbReference type="Pfam" id="PF04784"/>
    </source>
</evidence>
<comment type="caution">
    <text evidence="3">The sequence shown here is derived from an EMBL/GenBank/DDBJ whole genome shotgun (WGS) entry which is preliminary data.</text>
</comment>
<evidence type="ECO:0000256" key="1">
    <source>
        <dbReference type="SAM" id="SignalP"/>
    </source>
</evidence>
<feature type="domain" description="DUF547" evidence="2">
    <location>
        <begin position="128"/>
        <end position="237"/>
    </location>
</feature>
<dbReference type="Proteomes" id="UP001343492">
    <property type="component" value="Unassembled WGS sequence"/>
</dbReference>
<organism evidence="3 4">
    <name type="scientific">Altererythrobacter litoralis</name>
    <dbReference type="NCBI Taxonomy" id="3113904"/>
    <lineage>
        <taxon>Bacteria</taxon>
        <taxon>Pseudomonadati</taxon>
        <taxon>Pseudomonadota</taxon>
        <taxon>Alphaproteobacteria</taxon>
        <taxon>Sphingomonadales</taxon>
        <taxon>Erythrobacteraceae</taxon>
        <taxon>Altererythrobacter</taxon>
    </lineage>
</organism>
<feature type="signal peptide" evidence="1">
    <location>
        <begin position="1"/>
        <end position="22"/>
    </location>
</feature>
<keyword evidence="1" id="KW-0732">Signal</keyword>
<protein>
    <submittedName>
        <fullName evidence="3">DUF547 domain-containing protein</fullName>
    </submittedName>
</protein>
<gene>
    <name evidence="3" type="ORF">VRS74_04750</name>
</gene>
<feature type="chain" id="PRO_5047259959" evidence="1">
    <location>
        <begin position="23"/>
        <end position="382"/>
    </location>
</feature>
<reference evidence="3 4" key="1">
    <citation type="submission" date="2024-01" db="EMBL/GenBank/DDBJ databases">
        <title>The genome sequence of Erythrobacteraceae sp. strain 1XM1-14.</title>
        <authorList>
            <person name="Liu Y."/>
        </authorList>
    </citation>
    <scope>NUCLEOTIDE SEQUENCE [LARGE SCALE GENOMIC DNA]</scope>
    <source>
        <strain evidence="3 4">1XM1-14</strain>
    </source>
</reference>
<dbReference type="Pfam" id="PF04784">
    <property type="entry name" value="DUF547"/>
    <property type="match status" value="1"/>
</dbReference>
<name>A0ABU7GDL3_9SPHN</name>
<evidence type="ECO:0000313" key="4">
    <source>
        <dbReference type="Proteomes" id="UP001343492"/>
    </source>
</evidence>
<dbReference type="EMBL" id="JAZDQV010000003">
    <property type="protein sequence ID" value="MEE1876990.1"/>
    <property type="molecule type" value="Genomic_DNA"/>
</dbReference>
<keyword evidence="4" id="KW-1185">Reference proteome</keyword>
<evidence type="ECO:0000313" key="3">
    <source>
        <dbReference type="EMBL" id="MEE1876990.1"/>
    </source>
</evidence>
<proteinExistence type="predicted"/>
<accession>A0ABU7GDL3</accession>
<dbReference type="InterPro" id="IPR006869">
    <property type="entry name" value="DUF547"/>
</dbReference>
<sequence>MLKSLLAGVGIVALAFTATAYAETSDAPTSQAIAQFVPHPSGRATRFDFSHWDQALDFFVLELGPSLRENAFRPDADVGSRLVYGHTSRYRLEGNRVVFSMLEPEVIETLTEYRKDLEHIGNTVDIGSMPRNEQLAFWINLHNVAMVEQIARAYPVRQPRSIKIDGRSLDEAPILTIRGVALSPRDIRTRIVYPNWKEPNVIYGFFRGEIGGPSLQSNAFNGENVGALLELSANEFVNSLRGVQSSGDTLLVSEIYEEARPFFFADWPESLREHIRHHADDDVQSILAKTGPVNASIYEHDIADLAGGERTPIYSNVESCGGAGGGQTGMGDCSPISSRIPQNVLRFVQERSVKVNALIKRGRLGRVIIGQTDADGNPVEVE</sequence>
<dbReference type="RefSeq" id="WP_354144089.1">
    <property type="nucleotide sequence ID" value="NZ_JAZDQV010000003.1"/>
</dbReference>